<dbReference type="PANTHER" id="PTHR47642:SF5">
    <property type="entry name" value="ATP-DEPENDENT DNA HELICASE"/>
    <property type="match status" value="1"/>
</dbReference>
<evidence type="ECO:0000313" key="1">
    <source>
        <dbReference type="EMBL" id="KIY64787.1"/>
    </source>
</evidence>
<accession>A0A0D7B2T8</accession>
<name>A0A0D7B2T8_9AGAR</name>
<dbReference type="InterPro" id="IPR051055">
    <property type="entry name" value="PIF1_helicase"/>
</dbReference>
<sequence length="116" mass="12425">MVVEARIEKRLNPARKPFRMLIGGPGGTGKSHVYQAIREFYGAVNKPSELSFMAPTGVAAANVGGTTIASMLSTMRGKESMSSYSARESLAGRLAGVTMLVIDEVYFIGCNDIHKV</sequence>
<evidence type="ECO:0000313" key="2">
    <source>
        <dbReference type="Proteomes" id="UP000054007"/>
    </source>
</evidence>
<dbReference type="AlphaFoldDB" id="A0A0D7B2T8"/>
<proteinExistence type="predicted"/>
<dbReference type="PANTHER" id="PTHR47642">
    <property type="entry name" value="ATP-DEPENDENT DNA HELICASE"/>
    <property type="match status" value="1"/>
</dbReference>
<dbReference type="STRING" id="1314674.A0A0D7B2T8"/>
<protein>
    <submittedName>
        <fullName evidence="1">Uncharacterized protein</fullName>
    </submittedName>
</protein>
<dbReference type="Proteomes" id="UP000054007">
    <property type="component" value="Unassembled WGS sequence"/>
</dbReference>
<dbReference type="InterPro" id="IPR027417">
    <property type="entry name" value="P-loop_NTPase"/>
</dbReference>
<reference evidence="1 2" key="1">
    <citation type="journal article" date="2015" name="Fungal Genet. Biol.">
        <title>Evolution of novel wood decay mechanisms in Agaricales revealed by the genome sequences of Fistulina hepatica and Cylindrobasidium torrendii.</title>
        <authorList>
            <person name="Floudas D."/>
            <person name="Held B.W."/>
            <person name="Riley R."/>
            <person name="Nagy L.G."/>
            <person name="Koehler G."/>
            <person name="Ransdell A.S."/>
            <person name="Younus H."/>
            <person name="Chow J."/>
            <person name="Chiniquy J."/>
            <person name="Lipzen A."/>
            <person name="Tritt A."/>
            <person name="Sun H."/>
            <person name="Haridas S."/>
            <person name="LaButti K."/>
            <person name="Ohm R.A."/>
            <person name="Kues U."/>
            <person name="Blanchette R.A."/>
            <person name="Grigoriev I.V."/>
            <person name="Minto R.E."/>
            <person name="Hibbett D.S."/>
        </authorList>
    </citation>
    <scope>NUCLEOTIDE SEQUENCE [LARGE SCALE GENOMIC DNA]</scope>
    <source>
        <strain evidence="1 2">FP15055 ss-10</strain>
    </source>
</reference>
<organism evidence="1 2">
    <name type="scientific">Cylindrobasidium torrendii FP15055 ss-10</name>
    <dbReference type="NCBI Taxonomy" id="1314674"/>
    <lineage>
        <taxon>Eukaryota</taxon>
        <taxon>Fungi</taxon>
        <taxon>Dikarya</taxon>
        <taxon>Basidiomycota</taxon>
        <taxon>Agaricomycotina</taxon>
        <taxon>Agaricomycetes</taxon>
        <taxon>Agaricomycetidae</taxon>
        <taxon>Agaricales</taxon>
        <taxon>Marasmiineae</taxon>
        <taxon>Physalacriaceae</taxon>
        <taxon>Cylindrobasidium</taxon>
    </lineage>
</organism>
<dbReference type="EMBL" id="KN880618">
    <property type="protein sequence ID" value="KIY64787.1"/>
    <property type="molecule type" value="Genomic_DNA"/>
</dbReference>
<dbReference type="SUPFAM" id="SSF52540">
    <property type="entry name" value="P-loop containing nucleoside triphosphate hydrolases"/>
    <property type="match status" value="1"/>
</dbReference>
<dbReference type="Gene3D" id="3.40.50.300">
    <property type="entry name" value="P-loop containing nucleotide triphosphate hydrolases"/>
    <property type="match status" value="1"/>
</dbReference>
<dbReference type="OrthoDB" id="432234at2759"/>
<keyword evidence="2" id="KW-1185">Reference proteome</keyword>
<dbReference type="Pfam" id="PF13604">
    <property type="entry name" value="AAA_30"/>
    <property type="match status" value="1"/>
</dbReference>
<gene>
    <name evidence="1" type="ORF">CYLTODRAFT_357932</name>
</gene>